<feature type="domain" description="PLD phosphodiesterase" evidence="1">
    <location>
        <begin position="212"/>
        <end position="239"/>
    </location>
</feature>
<dbReference type="PANTHER" id="PTHR21248">
    <property type="entry name" value="CARDIOLIPIN SYNTHASE"/>
    <property type="match status" value="1"/>
</dbReference>
<dbReference type="InterPro" id="IPR025202">
    <property type="entry name" value="PLD-like_dom"/>
</dbReference>
<dbReference type="Gene3D" id="3.30.870.10">
    <property type="entry name" value="Endonuclease Chain A"/>
    <property type="match status" value="2"/>
</dbReference>
<comment type="caution">
    <text evidence="2">The sequence shown here is derived from an EMBL/GenBank/DDBJ whole genome shotgun (WGS) entry which is preliminary data.</text>
</comment>
<reference evidence="2" key="1">
    <citation type="submission" date="2020-06" db="EMBL/GenBank/DDBJ databases">
        <authorList>
            <consortium name="Plant Systems Biology data submission"/>
        </authorList>
    </citation>
    <scope>NUCLEOTIDE SEQUENCE</scope>
    <source>
        <strain evidence="2">D6</strain>
    </source>
</reference>
<evidence type="ECO:0000313" key="2">
    <source>
        <dbReference type="EMBL" id="CAB9524913.1"/>
    </source>
</evidence>
<dbReference type="EMBL" id="CAICTM010001601">
    <property type="protein sequence ID" value="CAB9524913.1"/>
    <property type="molecule type" value="Genomic_DNA"/>
</dbReference>
<dbReference type="CDD" id="cd09108">
    <property type="entry name" value="PLDc_PMFPLD_like_1"/>
    <property type="match status" value="1"/>
</dbReference>
<dbReference type="PANTHER" id="PTHR21248:SF22">
    <property type="entry name" value="PHOSPHOLIPASE D"/>
    <property type="match status" value="1"/>
</dbReference>
<dbReference type="SUPFAM" id="SSF56024">
    <property type="entry name" value="Phospholipase D/nuclease"/>
    <property type="match status" value="2"/>
</dbReference>
<proteinExistence type="predicted"/>
<accession>A0A9N8EQG5</accession>
<dbReference type="InterPro" id="IPR001736">
    <property type="entry name" value="PLipase_D/transphosphatidylase"/>
</dbReference>
<dbReference type="AlphaFoldDB" id="A0A9N8EQG5"/>
<dbReference type="OrthoDB" id="36970at2759"/>
<dbReference type="PROSITE" id="PS50035">
    <property type="entry name" value="PLD"/>
    <property type="match status" value="2"/>
</dbReference>
<evidence type="ECO:0000313" key="3">
    <source>
        <dbReference type="Proteomes" id="UP001153069"/>
    </source>
</evidence>
<dbReference type="Pfam" id="PF13091">
    <property type="entry name" value="PLDc_2"/>
    <property type="match status" value="1"/>
</dbReference>
<dbReference type="GO" id="GO:0032049">
    <property type="term" value="P:cardiolipin biosynthetic process"/>
    <property type="evidence" value="ECO:0007669"/>
    <property type="project" value="UniProtKB-ARBA"/>
</dbReference>
<dbReference type="SMART" id="SM00155">
    <property type="entry name" value="PLDc"/>
    <property type="match status" value="2"/>
</dbReference>
<evidence type="ECO:0000259" key="1">
    <source>
        <dbReference type="PROSITE" id="PS50035"/>
    </source>
</evidence>
<protein>
    <submittedName>
        <fullName evidence="2">Inherit from NOG: PLDc</fullName>
    </submittedName>
</protein>
<dbReference type="GO" id="GO:0030572">
    <property type="term" value="F:phosphatidyltransferase activity"/>
    <property type="evidence" value="ECO:0007669"/>
    <property type="project" value="UniProtKB-ARBA"/>
</dbReference>
<sequence>MSSMGNVDKSARTLAIKVKVAAVANTENTLDTVFEFLPCCATHVGTIPEDVDAEDATAAKLSYVGQAAYQVLRTRHPRQHHQLWNVTTGRVVGSLQYTPYRSWKSTRDLTAGHDDWFPEKLAEIITRTHKWCDIMSLGPPDGMFMTKFKEALHVLALRSHATNQRIVVRMMFGNIVGMPVNCTAVIRELTKDLPSCTQPHKLHLWVGAWRKGTSWNHAKIIAVDGKYLHTGGHNLWDFHYLKHNPVHDLSLEMEGRVANDGHLFANAQWAYIERKQLTCIGSCVDRMPDAMPMFLQSRVTVSEYPEGVADIFPPMYNRALVLGQQPQQPHVDPEGTIPVISMGRYGAVMRRHKPSDDAIVAMLESAHKIVRLALQDLGPVCIPGTKITIPGLVWPRDILRALGRIIWTKGVDVEILLSNPNSIPGGLTPTEANYGNGWNCVDVASEIIKTIVQQFPQDACTRDALRKKVQHNLRLCFIRLGDLGSTWEDGTTIGMHAKHFIIDDRAAYIGSQNLYICDLAEWGVVIDDETQVQKMMQEYWNPMWDVSFLDADVDVEMVLDGLGIDRSAPNRYQLSAEERKMADTNKRRRYSVNTPIHSDFYDTFSADLSDTTEEEKSDKLW</sequence>
<name>A0A9N8EQG5_9STRA</name>
<dbReference type="Proteomes" id="UP001153069">
    <property type="component" value="Unassembled WGS sequence"/>
</dbReference>
<gene>
    <name evidence="2" type="ORF">SEMRO_1603_G285310.1</name>
</gene>
<feature type="domain" description="PLD phosphodiesterase" evidence="1">
    <location>
        <begin position="491"/>
        <end position="514"/>
    </location>
</feature>
<organism evidence="2 3">
    <name type="scientific">Seminavis robusta</name>
    <dbReference type="NCBI Taxonomy" id="568900"/>
    <lineage>
        <taxon>Eukaryota</taxon>
        <taxon>Sar</taxon>
        <taxon>Stramenopiles</taxon>
        <taxon>Ochrophyta</taxon>
        <taxon>Bacillariophyta</taxon>
        <taxon>Bacillariophyceae</taxon>
        <taxon>Bacillariophycidae</taxon>
        <taxon>Naviculales</taxon>
        <taxon>Naviculaceae</taxon>
        <taxon>Seminavis</taxon>
    </lineage>
</organism>
<keyword evidence="3" id="KW-1185">Reference proteome</keyword>